<dbReference type="EMBL" id="JAGKSQ010000007">
    <property type="protein sequence ID" value="MBP3952662.1"/>
    <property type="molecule type" value="Genomic_DNA"/>
</dbReference>
<organism evidence="5 6">
    <name type="scientific">Halalkalibacter suaedae</name>
    <dbReference type="NCBI Taxonomy" id="2822140"/>
    <lineage>
        <taxon>Bacteria</taxon>
        <taxon>Bacillati</taxon>
        <taxon>Bacillota</taxon>
        <taxon>Bacilli</taxon>
        <taxon>Bacillales</taxon>
        <taxon>Bacillaceae</taxon>
        <taxon>Halalkalibacter</taxon>
    </lineage>
</organism>
<dbReference type="InterPro" id="IPR037455">
    <property type="entry name" value="LucA/IucC-like"/>
</dbReference>
<dbReference type="Proteomes" id="UP000678228">
    <property type="component" value="Unassembled WGS sequence"/>
</dbReference>
<evidence type="ECO:0000313" key="6">
    <source>
        <dbReference type="Proteomes" id="UP000678228"/>
    </source>
</evidence>
<dbReference type="GO" id="GO:0019290">
    <property type="term" value="P:siderophore biosynthetic process"/>
    <property type="evidence" value="ECO:0007669"/>
    <property type="project" value="InterPro"/>
</dbReference>
<name>A0A941AQG5_9BACI</name>
<gene>
    <name evidence="5" type="ORF">J7W16_16195</name>
</gene>
<proteinExistence type="inferred from homology"/>
<dbReference type="AlphaFoldDB" id="A0A941AQG5"/>
<dbReference type="InterPro" id="IPR007310">
    <property type="entry name" value="Aerobactin_biosyn_IucA/IucC_N"/>
</dbReference>
<dbReference type="RefSeq" id="WP_210598518.1">
    <property type="nucleotide sequence ID" value="NZ_JAGKSQ010000007.1"/>
</dbReference>
<evidence type="ECO:0000259" key="3">
    <source>
        <dbReference type="Pfam" id="PF04183"/>
    </source>
</evidence>
<dbReference type="PANTHER" id="PTHR34384">
    <property type="entry name" value="L-2,3-DIAMINOPROPANOATE--CITRATE LIGASE"/>
    <property type="match status" value="1"/>
</dbReference>
<protein>
    <submittedName>
        <fullName evidence="5">Siderophore biosynthesis protein</fullName>
    </submittedName>
</protein>
<reference evidence="5" key="1">
    <citation type="submission" date="2021-03" db="EMBL/GenBank/DDBJ databases">
        <title>Bacillus suaedae sp. nov., isolated from Suaeda aralocaspica.</title>
        <authorList>
            <person name="Lei R.F.R."/>
        </authorList>
    </citation>
    <scope>NUCLEOTIDE SEQUENCE</scope>
    <source>
        <strain evidence="5">YZJH907-2</strain>
    </source>
</reference>
<dbReference type="GO" id="GO:0016881">
    <property type="term" value="F:acid-amino acid ligase activity"/>
    <property type="evidence" value="ECO:0007669"/>
    <property type="project" value="UniProtKB-ARBA"/>
</dbReference>
<dbReference type="Gene3D" id="6.10.250.3370">
    <property type="match status" value="1"/>
</dbReference>
<comment type="pathway">
    <text evidence="1">Siderophore biosynthesis.</text>
</comment>
<dbReference type="Pfam" id="PF06276">
    <property type="entry name" value="FhuF"/>
    <property type="match status" value="1"/>
</dbReference>
<keyword evidence="6" id="KW-1185">Reference proteome</keyword>
<feature type="domain" description="Aerobactin siderophore biosynthesis IucA/IucC-like C-terminal" evidence="4">
    <location>
        <begin position="397"/>
        <end position="558"/>
    </location>
</feature>
<evidence type="ECO:0000259" key="4">
    <source>
        <dbReference type="Pfam" id="PF06276"/>
    </source>
</evidence>
<dbReference type="InterPro" id="IPR022770">
    <property type="entry name" value="IucA/IucC-like_C"/>
</dbReference>
<evidence type="ECO:0000313" key="5">
    <source>
        <dbReference type="EMBL" id="MBP3952662.1"/>
    </source>
</evidence>
<evidence type="ECO:0000256" key="1">
    <source>
        <dbReference type="ARBA" id="ARBA00004924"/>
    </source>
</evidence>
<evidence type="ECO:0000256" key="2">
    <source>
        <dbReference type="ARBA" id="ARBA00007832"/>
    </source>
</evidence>
<dbReference type="Gene3D" id="1.10.510.40">
    <property type="match status" value="1"/>
</dbReference>
<dbReference type="PANTHER" id="PTHR34384:SF6">
    <property type="entry name" value="STAPHYLOFERRIN B SYNTHASE"/>
    <property type="match status" value="1"/>
</dbReference>
<feature type="domain" description="Aerobactin siderophore biosynthesis IucA/IucC N-terminal" evidence="3">
    <location>
        <begin position="133"/>
        <end position="376"/>
    </location>
</feature>
<accession>A0A941AQG5</accession>
<dbReference type="Pfam" id="PF04183">
    <property type="entry name" value="IucA_IucC"/>
    <property type="match status" value="1"/>
</dbReference>
<comment type="similarity">
    <text evidence="2">Belongs to the IucA/IucC family.</text>
</comment>
<comment type="caution">
    <text evidence="5">The sequence shown here is derived from an EMBL/GenBank/DDBJ whole genome shotgun (WGS) entry which is preliminary data.</text>
</comment>
<sequence>MNKLFQFPYNKAATRVRRQLVEAILFEGLVEYKVEQLVNEPPLSSFVFGTKRKYYCVGRTTAFNRIRLIENRIFEKLPGSQLREALIEEVLEEVVSDMKTKERILNELLQTVRLCEWNESHIVQLRSRRESSYEELESEITEGHPYHPCFKSRTGFTLDDHERYGPEAKQSFSLKWLAVRRNRVTLSVPEDEVEFWISELGMTMWQELLSQLKERNLTFGEYTFLPVHPWQWKAIQHRLLSESIKKSDILLLDVGGDRYRSTQSVRTLWNESNPKRAYIKLPMNMVNTSSLRKLEPHSVCAAPSISAWIETIIQSDPYLKEEASLTVLKEYAGIMFEGEDGNENKEIEGQLGVIWRESVHNDLKKDEDAVPFTALMIMENDGQPFIAPWLKQYNAQKWVEQLINVSVIPVWHLLVAHGIAVEAHAQNMILVHKNGWPIRVILRDFHESVEFVEEYLEDPSRVPLFATIHKNYKDGPLDQFFWMSSVEALRELVMDTLFVFHLSELSFLLENQNNYREDFFWKQVDQALIKHLELFPHLIERHQQLQYANDQIYVESLLKKKVQNKGDESFRHLVNNVFSEFRQKGNEICSISTTATTQ</sequence>